<dbReference type="Pfam" id="PF00005">
    <property type="entry name" value="ABC_tran"/>
    <property type="match status" value="1"/>
</dbReference>
<proteinExistence type="predicted"/>
<dbReference type="PANTHER" id="PTHR43776">
    <property type="entry name" value="TRANSPORT ATP-BINDING PROTEIN"/>
    <property type="match status" value="1"/>
</dbReference>
<evidence type="ECO:0000256" key="3">
    <source>
        <dbReference type="ARBA" id="ARBA00022840"/>
    </source>
</evidence>
<dbReference type="EMBL" id="JBEPLY010000007">
    <property type="protein sequence ID" value="MET3600424.1"/>
    <property type="molecule type" value="Genomic_DNA"/>
</dbReference>
<name>A0ABV2IBY3_9HYPH</name>
<feature type="domain" description="ABC transporter" evidence="4">
    <location>
        <begin position="16"/>
        <end position="51"/>
    </location>
</feature>
<organism evidence="5 6">
    <name type="scientific">Martelella mangrovi</name>
    <dbReference type="NCBI Taxonomy" id="1397477"/>
    <lineage>
        <taxon>Bacteria</taxon>
        <taxon>Pseudomonadati</taxon>
        <taxon>Pseudomonadota</taxon>
        <taxon>Alphaproteobacteria</taxon>
        <taxon>Hyphomicrobiales</taxon>
        <taxon>Aurantimonadaceae</taxon>
        <taxon>Martelella</taxon>
    </lineage>
</organism>
<evidence type="ECO:0000313" key="6">
    <source>
        <dbReference type="Proteomes" id="UP001549164"/>
    </source>
</evidence>
<evidence type="ECO:0000256" key="2">
    <source>
        <dbReference type="ARBA" id="ARBA00022741"/>
    </source>
</evidence>
<keyword evidence="1" id="KW-0813">Transport</keyword>
<comment type="caution">
    <text evidence="5">The sequence shown here is derived from an EMBL/GenBank/DDBJ whole genome shotgun (WGS) entry which is preliminary data.</text>
</comment>
<gene>
    <name evidence="5" type="ORF">ABID12_002373</name>
</gene>
<dbReference type="SUPFAM" id="SSF52540">
    <property type="entry name" value="P-loop containing nucleoside triphosphate hydrolases"/>
    <property type="match status" value="1"/>
</dbReference>
<keyword evidence="2" id="KW-0547">Nucleotide-binding</keyword>
<dbReference type="InterPro" id="IPR050319">
    <property type="entry name" value="ABC_transp_ATP-bind"/>
</dbReference>
<evidence type="ECO:0000259" key="4">
    <source>
        <dbReference type="Pfam" id="PF00005"/>
    </source>
</evidence>
<keyword evidence="3" id="KW-0067">ATP-binding</keyword>
<keyword evidence="6" id="KW-1185">Reference proteome</keyword>
<evidence type="ECO:0000256" key="1">
    <source>
        <dbReference type="ARBA" id="ARBA00022448"/>
    </source>
</evidence>
<protein>
    <submittedName>
        <fullName evidence="5">ABC-type oligopeptide transport system ATPase subunit</fullName>
    </submittedName>
</protein>
<evidence type="ECO:0000313" key="5">
    <source>
        <dbReference type="EMBL" id="MET3600424.1"/>
    </source>
</evidence>
<reference evidence="5 6" key="1">
    <citation type="submission" date="2024-06" db="EMBL/GenBank/DDBJ databases">
        <title>Genomic Encyclopedia of Type Strains, Phase IV (KMG-IV): sequencing the most valuable type-strain genomes for metagenomic binning, comparative biology and taxonomic classification.</title>
        <authorList>
            <person name="Goeker M."/>
        </authorList>
    </citation>
    <scope>NUCLEOTIDE SEQUENCE [LARGE SCALE GENOMIC DNA]</scope>
    <source>
        <strain evidence="5 6">DSM 28102</strain>
    </source>
</reference>
<dbReference type="Proteomes" id="UP001549164">
    <property type="component" value="Unassembled WGS sequence"/>
</dbReference>
<dbReference type="InterPro" id="IPR027417">
    <property type="entry name" value="P-loop_NTPase"/>
</dbReference>
<sequence length="138" mass="15674">MVETLLDIVQLPKLFKYRYPHELSGGQKQRVCIARAVALNPKLLVLDEPTSALDVSVQAQVLAFLRSLRDELDLTYVFISHDLAVIRQVCNRTLVMQRGRVVEQGETEKLFLNPDHDYTRALIESGRRTSPAALQGRM</sequence>
<accession>A0ABV2IBY3</accession>
<dbReference type="Gene3D" id="3.40.50.300">
    <property type="entry name" value="P-loop containing nucleotide triphosphate hydrolases"/>
    <property type="match status" value="1"/>
</dbReference>
<dbReference type="InterPro" id="IPR003439">
    <property type="entry name" value="ABC_transporter-like_ATP-bd"/>
</dbReference>